<evidence type="ECO:0000256" key="1">
    <source>
        <dbReference type="SAM" id="MobiDB-lite"/>
    </source>
</evidence>
<gene>
    <name evidence="2" type="ORF">GCG54_00003893</name>
</gene>
<dbReference type="RefSeq" id="XP_045257153.1">
    <property type="nucleotide sequence ID" value="XM_045403953.1"/>
</dbReference>
<feature type="region of interest" description="Disordered" evidence="1">
    <location>
        <begin position="26"/>
        <end position="92"/>
    </location>
</feature>
<dbReference type="EMBL" id="WVTB01000103">
    <property type="protein sequence ID" value="KAF3797993.1"/>
    <property type="molecule type" value="Genomic_DNA"/>
</dbReference>
<comment type="caution">
    <text evidence="2">The sequence shown here is derived from an EMBL/GenBank/DDBJ whole genome shotgun (WGS) entry which is preliminary data.</text>
</comment>
<protein>
    <submittedName>
        <fullName evidence="2">Uncharacterized protein</fullName>
    </submittedName>
</protein>
<evidence type="ECO:0000313" key="2">
    <source>
        <dbReference type="EMBL" id="KAF3797993.1"/>
    </source>
</evidence>
<dbReference type="GeneID" id="69011051"/>
<reference evidence="2" key="2">
    <citation type="submission" date="2020-03" db="EMBL/GenBank/DDBJ databases">
        <authorList>
            <person name="Fu F.-F."/>
            <person name="Chen J."/>
        </authorList>
    </citation>
    <scope>NUCLEOTIDE SEQUENCE</scope>
    <source>
        <strain evidence="2">Lc1</strain>
    </source>
</reference>
<reference evidence="2" key="1">
    <citation type="journal article" date="2020" name="Phytopathology">
        <title>Genome sequence and comparative analysis of Colletotrichum gloeosporioides isolated from Liriodendron leaves.</title>
        <authorList>
            <person name="Fu F.F."/>
            <person name="Hao Z."/>
            <person name="Wang P."/>
            <person name="Lu Y."/>
            <person name="Xue L.J."/>
            <person name="Wei G."/>
            <person name="Tian Y."/>
            <person name="Baishi H."/>
            <person name="Xu H."/>
            <person name="Shi J."/>
            <person name="Cheng T."/>
            <person name="Wang G."/>
            <person name="Yi Y."/>
            <person name="Chen J."/>
        </authorList>
    </citation>
    <scope>NUCLEOTIDE SEQUENCE</scope>
    <source>
        <strain evidence="2">Lc1</strain>
    </source>
</reference>
<dbReference type="Proteomes" id="UP000613401">
    <property type="component" value="Unassembled WGS sequence"/>
</dbReference>
<sequence>IKCRSSEAALSQCQNCVGFGIECQLSRPSKRGKAGGSERIGRTIPSMQRTSSSIAATVVPSDRGLRSDGPPEPVSHDSVVEPSSDRTELGDGNLPTGTLAPAWCAFAWKTLFTSIVWDGCIHFQEAHSMVEYPEGDQSGFLPAGNPNWIEGWNFTTDLYRILEHVLCKLRTRHSRFNLFGDCHSRLETHRLQDRVNGLHFGLHHRFKEFGLATGVAEKDIYGFQAANIQATLALLRMALLSLEGDVDLDKKCSVVNEVLTAFHQVPKAFQRAISNPLIYHIGSIGIILGSVMEGMSPFLKGSSQTH</sequence>
<feature type="non-terminal residue" evidence="2">
    <location>
        <position position="306"/>
    </location>
</feature>
<keyword evidence="3" id="KW-1185">Reference proteome</keyword>
<accession>A0A8H4C6F8</accession>
<dbReference type="AlphaFoldDB" id="A0A8H4C6F8"/>
<evidence type="ECO:0000313" key="3">
    <source>
        <dbReference type="Proteomes" id="UP000613401"/>
    </source>
</evidence>
<name>A0A8H4C6F8_COLGL</name>
<organism evidence="2 3">
    <name type="scientific">Colletotrichum gloeosporioides</name>
    <name type="common">Anthracnose fungus</name>
    <name type="synonym">Glomerella cingulata</name>
    <dbReference type="NCBI Taxonomy" id="474922"/>
    <lineage>
        <taxon>Eukaryota</taxon>
        <taxon>Fungi</taxon>
        <taxon>Dikarya</taxon>
        <taxon>Ascomycota</taxon>
        <taxon>Pezizomycotina</taxon>
        <taxon>Sordariomycetes</taxon>
        <taxon>Hypocreomycetidae</taxon>
        <taxon>Glomerellales</taxon>
        <taxon>Glomerellaceae</taxon>
        <taxon>Colletotrichum</taxon>
        <taxon>Colletotrichum gloeosporioides species complex</taxon>
    </lineage>
</organism>
<feature type="compositionally biased region" description="Basic and acidic residues" evidence="1">
    <location>
        <begin position="74"/>
        <end position="89"/>
    </location>
</feature>
<proteinExistence type="predicted"/>
<feature type="compositionally biased region" description="Polar residues" evidence="1">
    <location>
        <begin position="45"/>
        <end position="55"/>
    </location>
</feature>